<feature type="transmembrane region" description="Helical" evidence="2">
    <location>
        <begin position="20"/>
        <end position="42"/>
    </location>
</feature>
<evidence type="ECO:0000313" key="4">
    <source>
        <dbReference type="Proteomes" id="UP000262538"/>
    </source>
</evidence>
<keyword evidence="2" id="KW-0472">Membrane</keyword>
<keyword evidence="2" id="KW-0812">Transmembrane</keyword>
<name>A0ABX9LE93_9ACTN</name>
<keyword evidence="4" id="KW-1185">Reference proteome</keyword>
<accession>A0ABX9LE93</accession>
<reference evidence="3 4" key="1">
    <citation type="submission" date="2018-08" db="EMBL/GenBank/DDBJ databases">
        <title>Microbispora. triticiradicis sp. nov., a novel actinomycete isolated from the root of wheat (Triticum aestivum L.)).</title>
        <authorList>
            <person name="Han C."/>
        </authorList>
    </citation>
    <scope>NUCLEOTIDE SEQUENCE [LARGE SCALE GENOMIC DNA]</scope>
    <source>
        <strain evidence="3 4">NEAU-HRDPA2-9</strain>
    </source>
</reference>
<evidence type="ECO:0000256" key="2">
    <source>
        <dbReference type="SAM" id="Phobius"/>
    </source>
</evidence>
<feature type="non-terminal residue" evidence="3">
    <location>
        <position position="1"/>
    </location>
</feature>
<protein>
    <submittedName>
        <fullName evidence="3">Uncharacterized protein</fullName>
    </submittedName>
</protein>
<comment type="caution">
    <text evidence="3">The sequence shown here is derived from an EMBL/GenBank/DDBJ whole genome shotgun (WGS) entry which is preliminary data.</text>
</comment>
<organism evidence="3 4">
    <name type="scientific">Microbispora triticiradicis</name>
    <dbReference type="NCBI Taxonomy" id="2200763"/>
    <lineage>
        <taxon>Bacteria</taxon>
        <taxon>Bacillati</taxon>
        <taxon>Actinomycetota</taxon>
        <taxon>Actinomycetes</taxon>
        <taxon>Streptosporangiales</taxon>
        <taxon>Streptosporangiaceae</taxon>
        <taxon>Microbispora</taxon>
    </lineage>
</organism>
<proteinExistence type="predicted"/>
<keyword evidence="2" id="KW-1133">Transmembrane helix</keyword>
<dbReference type="RefSeq" id="WP_208868673.1">
    <property type="nucleotide sequence ID" value="NZ_QFZU02000142.1"/>
</dbReference>
<evidence type="ECO:0000256" key="1">
    <source>
        <dbReference type="SAM" id="MobiDB-lite"/>
    </source>
</evidence>
<evidence type="ECO:0000313" key="3">
    <source>
        <dbReference type="EMBL" id="RGA02132.1"/>
    </source>
</evidence>
<dbReference type="EMBL" id="QFZU02000142">
    <property type="protein sequence ID" value="RGA02132.1"/>
    <property type="molecule type" value="Genomic_DNA"/>
</dbReference>
<dbReference type="Proteomes" id="UP000262538">
    <property type="component" value="Unassembled WGS sequence"/>
</dbReference>
<feature type="region of interest" description="Disordered" evidence="1">
    <location>
        <begin position="67"/>
        <end position="134"/>
    </location>
</feature>
<sequence length="238" mass="24450">EALREDALDPGSKHDLGGNIIPMFVKSAAAVGAAALGGILWVSQSGGQGLGAAAVLNPAIAQPAQATATPSAAQAEPVTEPMTEARHTAGPVARHTAKPVADPGRRHGPTPSPSATKTRVKSRHGGDSAQPRATVTRKPGVTTLPLATPAPYLAVETAVRRFALLVDGAEATHDIDDDVALDLKQVLRNAVAAGQGVTEVRTKLEVRYGEGRLPLLLKQELHHALDGVEAALARSTGT</sequence>
<gene>
    <name evidence="3" type="ORF">DI270_025715</name>
</gene>